<keyword evidence="1" id="KW-0677">Repeat</keyword>
<dbReference type="InterPro" id="IPR003961">
    <property type="entry name" value="FN3_dom"/>
</dbReference>
<feature type="compositionally biased region" description="Basic and acidic residues" evidence="3">
    <location>
        <begin position="327"/>
        <end position="351"/>
    </location>
</feature>
<evidence type="ECO:0000256" key="1">
    <source>
        <dbReference type="ARBA" id="ARBA00022737"/>
    </source>
</evidence>
<feature type="compositionally biased region" description="Basic and acidic residues" evidence="3">
    <location>
        <begin position="505"/>
        <end position="526"/>
    </location>
</feature>
<dbReference type="SMART" id="SM00060">
    <property type="entry name" value="FN3"/>
    <property type="match status" value="1"/>
</dbReference>
<feature type="domain" description="Ig-like" evidence="4">
    <location>
        <begin position="115"/>
        <end position="209"/>
    </location>
</feature>
<evidence type="ECO:0000259" key="4">
    <source>
        <dbReference type="PROSITE" id="PS50835"/>
    </source>
</evidence>
<feature type="region of interest" description="Disordered" evidence="3">
    <location>
        <begin position="495"/>
        <end position="548"/>
    </location>
</feature>
<dbReference type="InterPro" id="IPR003599">
    <property type="entry name" value="Ig_sub"/>
</dbReference>
<dbReference type="Gene3D" id="2.60.40.10">
    <property type="entry name" value="Immunoglobulins"/>
    <property type="match status" value="3"/>
</dbReference>
<dbReference type="SUPFAM" id="SSF48726">
    <property type="entry name" value="Immunoglobulin"/>
    <property type="match status" value="2"/>
</dbReference>
<dbReference type="InterPro" id="IPR007110">
    <property type="entry name" value="Ig-like_dom"/>
</dbReference>
<dbReference type="InterPro" id="IPR050964">
    <property type="entry name" value="Striated_Muscle_Regulatory"/>
</dbReference>
<evidence type="ECO:0000256" key="3">
    <source>
        <dbReference type="SAM" id="MobiDB-lite"/>
    </source>
</evidence>
<feature type="compositionally biased region" description="Basic and acidic residues" evidence="3">
    <location>
        <begin position="828"/>
        <end position="838"/>
    </location>
</feature>
<dbReference type="EMBL" id="OE003966">
    <property type="protein sequence ID" value="CAD7460715.1"/>
    <property type="molecule type" value="Genomic_DNA"/>
</dbReference>
<feature type="compositionally biased region" description="Basic and acidic residues" evidence="3">
    <location>
        <begin position="946"/>
        <end position="968"/>
    </location>
</feature>
<feature type="compositionally biased region" description="Low complexity" evidence="3">
    <location>
        <begin position="972"/>
        <end position="981"/>
    </location>
</feature>
<feature type="compositionally biased region" description="Polar residues" evidence="3">
    <location>
        <begin position="528"/>
        <end position="537"/>
    </location>
</feature>
<dbReference type="FunFam" id="2.60.40.10:FF:000031">
    <property type="entry name" value="Myosin-binding protein C, slow type"/>
    <property type="match status" value="1"/>
</dbReference>
<feature type="compositionally biased region" description="Basic and acidic residues" evidence="3">
    <location>
        <begin position="982"/>
        <end position="996"/>
    </location>
</feature>
<dbReference type="PROSITE" id="PS50835">
    <property type="entry name" value="IG_LIKE"/>
    <property type="match status" value="2"/>
</dbReference>
<dbReference type="InterPro" id="IPR013783">
    <property type="entry name" value="Ig-like_fold"/>
</dbReference>
<dbReference type="FunFam" id="2.60.40.10:FF:001806">
    <property type="entry name" value="Blast:Twitchin"/>
    <property type="match status" value="1"/>
</dbReference>
<dbReference type="GO" id="GO:0045214">
    <property type="term" value="P:sarcomere organization"/>
    <property type="evidence" value="ECO:0007669"/>
    <property type="project" value="TreeGrafter"/>
</dbReference>
<dbReference type="SMART" id="SM00409">
    <property type="entry name" value="IG"/>
    <property type="match status" value="2"/>
</dbReference>
<organism evidence="6">
    <name type="scientific">Timema tahoe</name>
    <dbReference type="NCBI Taxonomy" id="61484"/>
    <lineage>
        <taxon>Eukaryota</taxon>
        <taxon>Metazoa</taxon>
        <taxon>Ecdysozoa</taxon>
        <taxon>Arthropoda</taxon>
        <taxon>Hexapoda</taxon>
        <taxon>Insecta</taxon>
        <taxon>Pterygota</taxon>
        <taxon>Neoptera</taxon>
        <taxon>Polyneoptera</taxon>
        <taxon>Phasmatodea</taxon>
        <taxon>Timematodea</taxon>
        <taxon>Timematoidea</taxon>
        <taxon>Timematidae</taxon>
        <taxon>Timema</taxon>
    </lineage>
</organism>
<dbReference type="SUPFAM" id="SSF49265">
    <property type="entry name" value="Fibronectin type III"/>
    <property type="match status" value="1"/>
</dbReference>
<evidence type="ECO:0000256" key="2">
    <source>
        <dbReference type="ARBA" id="ARBA00023319"/>
    </source>
</evidence>
<feature type="region of interest" description="Disordered" evidence="3">
    <location>
        <begin position="322"/>
        <end position="385"/>
    </location>
</feature>
<sequence>MSEPGELSEPLTVTLYRSGVSVPHFMLELKDTTALENEKVEFLVAFRGHPTPKVSWYKDGFEIFSNRRMRVVTEEEQSSLIIFQASFTDEGEIKCTATNRAGHSVTKAKLKLEAPPSIRLPRQYEEGLLFEKDEVIRLKVSVAGRPLPRVTWFHNGEQVTFGGRYEVNNTDKTSSLRVMEARRADRGEYQVKATNRLGEDVASFLVTITDRPLPPGKAKVLMTLGKSVTLSWTEPDDDGGCKIGNYLVEYYRLGWNVWLKAATCRQMTTTLGDLIEGSEYKFRVKAESPYGVSDPSEESDVIFVPDPKRGLMEASTISRSMTMGDMQSHKVDNKHAEFTRRGNTGKEEKNKSQSTGKLQSAKDSDEPKKRALQVSSNKDSSSIKIEKESDPIIPVTVIQFQEMRQVHKAIGREAVANKPTDATVEIVNKENADMKRRKVKENTGTMTTRSPSTPAQPQKIFKSQRTTDTVQPPKSEPVAVEKEVQVLRTNIKRNSQGSAPIPKVLCDKKPEGNQVSVDREELRERISPSITGQSLVRSPTLPREDDDSIIHGSSELMLVLLPERRESQADRGSDHGSEQRILFDENEISIPPPMSLSSPELGSGEIIVTPPLRNAVSSTELLHEKAMARFYQAVAQEEAEKARLRRQSIERRASPLRPTRIRINSLEVGSEDGLNILKTPFMDPPLRERLQTQQKKQVEIVPRENSRSAVAELGRTTGIDKKVTASLIRADPLQLVSPREEREVFARIRDKIAPLEQVTRRSALRQSLSEEEEEEEENAEEDDDESVEEEEEDEEFEEEESEDEDLEEEEEEAEEEESDIEDEEEEEEVRREDFRNRFEDEEEETYHPRTMIPLSSRPIEQEEGLDYDRYEDIEDETYHPRNVITVSNRSESSAILRPDKVPTTEVLRNDKLGKYKLPPKDFVPKPILKKAPPVELLPSLNQRVEPVGKKTIRDIVRGDNKEQPRQEKGFASVSKSPSPSKSEIDAVVRRPKKDEVPQTSGGVAEDFDSDVSLSAAETARNRRLRIRQKSLEEDSEANLAIVSHYGDIIREYGQVKKAPAVLYLNTEELKAAAFYEDEHATVIRPLDVTPPPKIKISDKVNTFFYDGGESHSGGRLNNSDHPKKVFGPQPKRQIPDVPPPTEVVRSPPTRHETAYLQSPVPTTLTHVSVSLRDRTPLRPEEERQIVEAGKKVRSFMGFLTDLALFSVACWLYVFKDERLAIPVLAFMVYRQVFEAIKKRLPRRWFQRRPE</sequence>
<dbReference type="FunFam" id="2.60.40.10:FF:000612">
    <property type="entry name" value="palladin isoform X1"/>
    <property type="match status" value="1"/>
</dbReference>
<dbReference type="PANTHER" id="PTHR13817:SF167">
    <property type="entry name" value="MYOMESIN AND MYOSIN BINDING PROTEIN"/>
    <property type="match status" value="1"/>
</dbReference>
<name>A0A7R9NYC2_9NEOP</name>
<feature type="domain" description="Ig-like" evidence="4">
    <location>
        <begin position="23"/>
        <end position="111"/>
    </location>
</feature>
<feature type="domain" description="Fibronectin type-III" evidence="5">
    <location>
        <begin position="214"/>
        <end position="307"/>
    </location>
</feature>
<dbReference type="PANTHER" id="PTHR13817">
    <property type="entry name" value="TITIN"/>
    <property type="match status" value="1"/>
</dbReference>
<evidence type="ECO:0000313" key="6">
    <source>
        <dbReference type="EMBL" id="CAD7460715.1"/>
    </source>
</evidence>
<evidence type="ECO:0008006" key="7">
    <source>
        <dbReference type="Google" id="ProtNLM"/>
    </source>
</evidence>
<feature type="compositionally biased region" description="Basic and acidic residues" evidence="3">
    <location>
        <begin position="360"/>
        <end position="369"/>
    </location>
</feature>
<dbReference type="Pfam" id="PF00041">
    <property type="entry name" value="fn3"/>
    <property type="match status" value="1"/>
</dbReference>
<proteinExistence type="predicted"/>
<feature type="compositionally biased region" description="Polar residues" evidence="3">
    <location>
        <begin position="442"/>
        <end position="472"/>
    </location>
</feature>
<feature type="region of interest" description="Disordered" evidence="3">
    <location>
        <begin position="760"/>
        <end position="862"/>
    </location>
</feature>
<dbReference type="PROSITE" id="PS50853">
    <property type="entry name" value="FN3"/>
    <property type="match status" value="1"/>
</dbReference>
<dbReference type="InterPro" id="IPR003598">
    <property type="entry name" value="Ig_sub2"/>
</dbReference>
<reference evidence="6" key="1">
    <citation type="submission" date="2020-11" db="EMBL/GenBank/DDBJ databases">
        <authorList>
            <person name="Tran Van P."/>
        </authorList>
    </citation>
    <scope>NUCLEOTIDE SEQUENCE</scope>
</reference>
<dbReference type="InterPro" id="IPR036179">
    <property type="entry name" value="Ig-like_dom_sf"/>
</dbReference>
<dbReference type="InterPro" id="IPR036116">
    <property type="entry name" value="FN3_sf"/>
</dbReference>
<dbReference type="CDD" id="cd00063">
    <property type="entry name" value="FN3"/>
    <property type="match status" value="1"/>
</dbReference>
<feature type="region of interest" description="Disordered" evidence="3">
    <location>
        <begin position="439"/>
        <end position="478"/>
    </location>
</feature>
<feature type="compositionally biased region" description="Basic and acidic residues" evidence="3">
    <location>
        <begin position="912"/>
        <end position="923"/>
    </location>
</feature>
<gene>
    <name evidence="6" type="ORF">TTEB3V08_LOCUS8635</name>
</gene>
<dbReference type="Pfam" id="PF07679">
    <property type="entry name" value="I-set"/>
    <property type="match status" value="2"/>
</dbReference>
<feature type="region of interest" description="Disordered" evidence="3">
    <location>
        <begin position="912"/>
        <end position="1009"/>
    </location>
</feature>
<dbReference type="InterPro" id="IPR013098">
    <property type="entry name" value="Ig_I-set"/>
</dbReference>
<accession>A0A7R9NYC2</accession>
<protein>
    <recommendedName>
        <fullName evidence="7">Titin</fullName>
    </recommendedName>
</protein>
<evidence type="ECO:0000259" key="5">
    <source>
        <dbReference type="PROSITE" id="PS50853"/>
    </source>
</evidence>
<dbReference type="SMART" id="SM00408">
    <property type="entry name" value="IGc2"/>
    <property type="match status" value="2"/>
</dbReference>
<keyword evidence="2" id="KW-0393">Immunoglobulin domain</keyword>
<dbReference type="PRINTS" id="PR00014">
    <property type="entry name" value="FNTYPEIII"/>
</dbReference>
<dbReference type="CDD" id="cd00096">
    <property type="entry name" value="Ig"/>
    <property type="match status" value="1"/>
</dbReference>
<feature type="compositionally biased region" description="Acidic residues" evidence="3">
    <location>
        <begin position="769"/>
        <end position="827"/>
    </location>
</feature>
<dbReference type="AlphaFoldDB" id="A0A7R9NYC2"/>
<feature type="region of interest" description="Disordered" evidence="3">
    <location>
        <begin position="1127"/>
        <end position="1147"/>
    </location>
</feature>
<dbReference type="GO" id="GO:0031430">
    <property type="term" value="C:M band"/>
    <property type="evidence" value="ECO:0007669"/>
    <property type="project" value="TreeGrafter"/>
</dbReference>